<name>A0ABQ9JZP3_9CUCU</name>
<reference evidence="1" key="1">
    <citation type="journal article" date="2023" name="Insect Mol. Biol.">
        <title>Genome sequencing provides insights into the evolution of gene families encoding plant cell wall-degrading enzymes in longhorned beetles.</title>
        <authorList>
            <person name="Shin N.R."/>
            <person name="Okamura Y."/>
            <person name="Kirsch R."/>
            <person name="Pauchet Y."/>
        </authorList>
    </citation>
    <scope>NUCLEOTIDE SEQUENCE</scope>
    <source>
        <strain evidence="1">MMC_N1</strain>
    </source>
</reference>
<dbReference type="EMBL" id="JAPWTJ010000079">
    <property type="protein sequence ID" value="KAJ8983337.1"/>
    <property type="molecule type" value="Genomic_DNA"/>
</dbReference>
<proteinExistence type="predicted"/>
<comment type="caution">
    <text evidence="1">The sequence shown here is derived from an EMBL/GenBank/DDBJ whole genome shotgun (WGS) entry which is preliminary data.</text>
</comment>
<protein>
    <submittedName>
        <fullName evidence="1">Uncharacterized protein</fullName>
    </submittedName>
</protein>
<evidence type="ECO:0000313" key="2">
    <source>
        <dbReference type="Proteomes" id="UP001162164"/>
    </source>
</evidence>
<organism evidence="1 2">
    <name type="scientific">Molorchus minor</name>
    <dbReference type="NCBI Taxonomy" id="1323400"/>
    <lineage>
        <taxon>Eukaryota</taxon>
        <taxon>Metazoa</taxon>
        <taxon>Ecdysozoa</taxon>
        <taxon>Arthropoda</taxon>
        <taxon>Hexapoda</taxon>
        <taxon>Insecta</taxon>
        <taxon>Pterygota</taxon>
        <taxon>Neoptera</taxon>
        <taxon>Endopterygota</taxon>
        <taxon>Coleoptera</taxon>
        <taxon>Polyphaga</taxon>
        <taxon>Cucujiformia</taxon>
        <taxon>Chrysomeloidea</taxon>
        <taxon>Cerambycidae</taxon>
        <taxon>Lamiinae</taxon>
        <taxon>Monochamini</taxon>
        <taxon>Molorchus</taxon>
    </lineage>
</organism>
<gene>
    <name evidence="1" type="ORF">NQ317_003142</name>
</gene>
<accession>A0ABQ9JZP3</accession>
<dbReference type="Proteomes" id="UP001162164">
    <property type="component" value="Unassembled WGS sequence"/>
</dbReference>
<keyword evidence="2" id="KW-1185">Reference proteome</keyword>
<sequence>MYIIWTDTRSIKTVGHMATVQNLECVSCSRIHIYYLDTHVCRLGGARRDALSPVTMAIRVDIYGGRRDACSFSPPASRPNQFCYYDCAWSHQLLLKDQGK</sequence>
<evidence type="ECO:0000313" key="1">
    <source>
        <dbReference type="EMBL" id="KAJ8983337.1"/>
    </source>
</evidence>